<dbReference type="InterPro" id="IPR037165">
    <property type="entry name" value="AldOxase/xan_DH_Mopterin-bd_sf"/>
</dbReference>
<sequence>MSTHTIAVSRRRFLISTGAAGAGLSLGMMLPIGAHAAKSEKQPDEVNAWVVIHPDDTVVVRIARSEMGQGTLTGLVQMVAEELECNWDNVSWEYPTPGQSLERNRVWGNFSTGGSQGIRGSEKYVREGGAIARTLLVEAGANKLKDKPADCYAENGYVISKRSKKKVRFGEIASDAAQLVPPTEVTLKDPKDWKLIGKPIKRLDTQDKLNGKQVYGADLKLPGMLNASIKACPVFGGTVASFDESKVMKLPGVKSVVKVDDNAVAVIADTWWQAKTALDQLPIKWNEGPNANVSQADIEKSLTEGLTSDKDVFVGNENGDVNAGLKSAAKVVEATYHYPYQNHATMEPMNATAKWTKDRCEVWCPTQNGETALAAAADAAGLPQEQCDVYKIHLGGGFGRRASSHDYVRQSVLIAKAMPGTPIKLLWTREEDMQHGHYHPVTKARMVGGLNKEGYLDSLHMRISGQSIVAAIFPNFLKDGKDPFVFQGMMAEGDQAISYGIKNLLVDHAMRNPHVPPGFWRGVNANQNMVYMESFLDELAEAGSKDPLDFRRNLMKDHPKSLAVLEAVAKKSGWGQKSPKGIHRGLAVCNAFGSYVAACAEVSVDKSGAVVLERIVAATDPGHAVNPQQIEAQVSGSFVYGLSAMLYGECTVKDGHIEQSNFHDFPSLKIAQMPKVDTIVMPSGGFWGGVGEPTIAVAAPAVLNAIYAATGKRVRQLPLTKYSDVKIA</sequence>
<dbReference type="RefSeq" id="WP_232595558.1">
    <property type="nucleotide sequence ID" value="NZ_BSPD01000101.1"/>
</dbReference>
<dbReference type="EMBL" id="BSPD01000101">
    <property type="protein sequence ID" value="GLS28083.1"/>
    <property type="molecule type" value="Genomic_DNA"/>
</dbReference>
<protein>
    <submittedName>
        <fullName evidence="2">Aldehyde dehydrogenase</fullName>
    </submittedName>
</protein>
<gene>
    <name evidence="2" type="ORF">GCM10007877_38020</name>
</gene>
<dbReference type="Gene3D" id="3.30.365.10">
    <property type="entry name" value="Aldehyde oxidase/xanthine dehydrogenase, molybdopterin binding domain"/>
    <property type="match status" value="4"/>
</dbReference>
<dbReference type="GO" id="GO:0016491">
    <property type="term" value="F:oxidoreductase activity"/>
    <property type="evidence" value="ECO:0007669"/>
    <property type="project" value="InterPro"/>
</dbReference>
<keyword evidence="3" id="KW-1185">Reference proteome</keyword>
<dbReference type="Pfam" id="PF20256">
    <property type="entry name" value="MoCoBD_2"/>
    <property type="match status" value="2"/>
</dbReference>
<dbReference type="InterPro" id="IPR006311">
    <property type="entry name" value="TAT_signal"/>
</dbReference>
<dbReference type="PROSITE" id="PS51318">
    <property type="entry name" value="TAT"/>
    <property type="match status" value="1"/>
</dbReference>
<proteinExistence type="predicted"/>
<dbReference type="SMART" id="SM01008">
    <property type="entry name" value="Ald_Xan_dh_C"/>
    <property type="match status" value="1"/>
</dbReference>
<dbReference type="Pfam" id="PF02738">
    <property type="entry name" value="MoCoBD_1"/>
    <property type="match status" value="1"/>
</dbReference>
<dbReference type="InterPro" id="IPR008274">
    <property type="entry name" value="AldOxase/xan_DH_MoCoBD1"/>
</dbReference>
<name>A0AA37WP28_9GAMM</name>
<dbReference type="PANTHER" id="PTHR47495:SF2">
    <property type="entry name" value="ALDEHYDE DEHYDROGENASE"/>
    <property type="match status" value="1"/>
</dbReference>
<reference evidence="2 3" key="1">
    <citation type="journal article" date="2014" name="Int. J. Syst. Evol. Microbiol.">
        <title>Complete genome sequence of Corynebacterium casei LMG S-19264T (=DSM 44701T), isolated from a smear-ripened cheese.</title>
        <authorList>
            <consortium name="US DOE Joint Genome Institute (JGI-PGF)"/>
            <person name="Walter F."/>
            <person name="Albersmeier A."/>
            <person name="Kalinowski J."/>
            <person name="Ruckert C."/>
        </authorList>
    </citation>
    <scope>NUCLEOTIDE SEQUENCE [LARGE SCALE GENOMIC DNA]</scope>
    <source>
        <strain evidence="2 3">NBRC 110095</strain>
    </source>
</reference>
<organism evidence="2 3">
    <name type="scientific">Marinibactrum halimedae</name>
    <dbReference type="NCBI Taxonomy" id="1444977"/>
    <lineage>
        <taxon>Bacteria</taxon>
        <taxon>Pseudomonadati</taxon>
        <taxon>Pseudomonadota</taxon>
        <taxon>Gammaproteobacteria</taxon>
        <taxon>Cellvibrionales</taxon>
        <taxon>Cellvibrionaceae</taxon>
        <taxon>Marinibactrum</taxon>
    </lineage>
</organism>
<dbReference type="SUPFAM" id="SSF56003">
    <property type="entry name" value="Molybdenum cofactor-binding domain"/>
    <property type="match status" value="2"/>
</dbReference>
<dbReference type="InterPro" id="IPR046867">
    <property type="entry name" value="AldOxase/xan_DH_MoCoBD2"/>
</dbReference>
<comment type="caution">
    <text evidence="2">The sequence shown here is derived from an EMBL/GenBank/DDBJ whole genome shotgun (WGS) entry which is preliminary data.</text>
</comment>
<dbReference type="InterPro" id="IPR000674">
    <property type="entry name" value="Ald_Oxase/Xan_DH_a/b"/>
</dbReference>
<evidence type="ECO:0000313" key="2">
    <source>
        <dbReference type="EMBL" id="GLS28083.1"/>
    </source>
</evidence>
<evidence type="ECO:0000259" key="1">
    <source>
        <dbReference type="SMART" id="SM01008"/>
    </source>
</evidence>
<dbReference type="Proteomes" id="UP001156870">
    <property type="component" value="Unassembled WGS sequence"/>
</dbReference>
<dbReference type="InterPro" id="IPR012368">
    <property type="entry name" value="OxRdtase_Mopterin-bd_su_IorB"/>
</dbReference>
<evidence type="ECO:0000313" key="3">
    <source>
        <dbReference type="Proteomes" id="UP001156870"/>
    </source>
</evidence>
<dbReference type="InterPro" id="IPR052516">
    <property type="entry name" value="N-heterocyclic_Hydroxylase"/>
</dbReference>
<dbReference type="Gene3D" id="3.90.1170.50">
    <property type="entry name" value="Aldehyde oxidase/xanthine dehydrogenase, a/b hammerhead"/>
    <property type="match status" value="1"/>
</dbReference>
<dbReference type="PIRSF" id="PIRSF036389">
    <property type="entry name" value="IOR_B"/>
    <property type="match status" value="1"/>
</dbReference>
<dbReference type="AlphaFoldDB" id="A0AA37WP28"/>
<feature type="domain" description="Aldehyde oxidase/xanthine dehydrogenase a/b hammerhead" evidence="1">
    <location>
        <begin position="210"/>
        <end position="289"/>
    </location>
</feature>
<dbReference type="PANTHER" id="PTHR47495">
    <property type="entry name" value="ALDEHYDE DEHYDROGENASE"/>
    <property type="match status" value="1"/>
</dbReference>
<accession>A0AA37WP28</accession>